<evidence type="ECO:0000313" key="8">
    <source>
        <dbReference type="EMBL" id="CAG6606834.1"/>
    </source>
</evidence>
<dbReference type="EMBL" id="HBUF01005156">
    <property type="protein sequence ID" value="CAG6606836.1"/>
    <property type="molecule type" value="Transcribed_RNA"/>
</dbReference>
<dbReference type="InterPro" id="IPR012132">
    <property type="entry name" value="GMC_OxRdtase"/>
</dbReference>
<evidence type="ECO:0000256" key="5">
    <source>
        <dbReference type="SAM" id="SignalP"/>
    </source>
</evidence>
<dbReference type="SUPFAM" id="SSF51905">
    <property type="entry name" value="FAD/NAD(P)-binding domain"/>
    <property type="match status" value="1"/>
</dbReference>
<accession>A0A8D8PM69</accession>
<feature type="active site" description="Proton acceptor" evidence="2">
    <location>
        <position position="678"/>
    </location>
</feature>
<reference evidence="8" key="1">
    <citation type="submission" date="2021-05" db="EMBL/GenBank/DDBJ databases">
        <authorList>
            <person name="Alioto T."/>
            <person name="Alioto T."/>
            <person name="Gomez Garrido J."/>
        </authorList>
    </citation>
    <scope>NUCLEOTIDE SEQUENCE</scope>
</reference>
<organism evidence="8">
    <name type="scientific">Cacopsylla melanoneura</name>
    <dbReference type="NCBI Taxonomy" id="428564"/>
    <lineage>
        <taxon>Eukaryota</taxon>
        <taxon>Metazoa</taxon>
        <taxon>Ecdysozoa</taxon>
        <taxon>Arthropoda</taxon>
        <taxon>Hexapoda</taxon>
        <taxon>Insecta</taxon>
        <taxon>Pterygota</taxon>
        <taxon>Neoptera</taxon>
        <taxon>Paraneoptera</taxon>
        <taxon>Hemiptera</taxon>
        <taxon>Sternorrhyncha</taxon>
        <taxon>Psylloidea</taxon>
        <taxon>Psyllidae</taxon>
        <taxon>Psyllinae</taxon>
        <taxon>Cacopsylla</taxon>
    </lineage>
</organism>
<dbReference type="Gene3D" id="3.30.410.40">
    <property type="match status" value="1"/>
</dbReference>
<evidence type="ECO:0000256" key="3">
    <source>
        <dbReference type="PIRSR" id="PIRSR000137-2"/>
    </source>
</evidence>
<dbReference type="PANTHER" id="PTHR11552:SF158">
    <property type="entry name" value="GH23626P-RELATED"/>
    <property type="match status" value="1"/>
</dbReference>
<feature type="chain" id="PRO_5036261703" evidence="5">
    <location>
        <begin position="26"/>
        <end position="708"/>
    </location>
</feature>
<keyword evidence="3 4" id="KW-0274">FAD</keyword>
<protein>
    <submittedName>
        <fullName evidence="8">Glucose dehydrogenase [FAD, quinone]</fullName>
    </submittedName>
</protein>
<feature type="binding site" evidence="3">
    <location>
        <position position="282"/>
    </location>
    <ligand>
        <name>FAD</name>
        <dbReference type="ChEBI" id="CHEBI:57692"/>
    </ligand>
</feature>
<dbReference type="Pfam" id="PF00732">
    <property type="entry name" value="GMC_oxred_N"/>
    <property type="match status" value="1"/>
</dbReference>
<comment type="similarity">
    <text evidence="1 4">Belongs to the GMC oxidoreductase family.</text>
</comment>
<dbReference type="PIRSF" id="PIRSF000137">
    <property type="entry name" value="Alcohol_oxidase"/>
    <property type="match status" value="1"/>
</dbReference>
<evidence type="ECO:0000259" key="6">
    <source>
        <dbReference type="PROSITE" id="PS00623"/>
    </source>
</evidence>
<dbReference type="EMBL" id="HBUF01230701">
    <property type="protein sequence ID" value="CAG6673220.1"/>
    <property type="molecule type" value="Transcribed_RNA"/>
</dbReference>
<dbReference type="EMBL" id="HBUF01005158">
    <property type="protein sequence ID" value="CAG6606840.1"/>
    <property type="molecule type" value="Transcribed_RNA"/>
</dbReference>
<dbReference type="InterPro" id="IPR007867">
    <property type="entry name" value="GMC_OxRtase_C"/>
</dbReference>
<evidence type="ECO:0000256" key="4">
    <source>
        <dbReference type="RuleBase" id="RU003968"/>
    </source>
</evidence>
<keyword evidence="4" id="KW-0285">Flavoprotein</keyword>
<dbReference type="EMBL" id="HBUF01005155">
    <property type="protein sequence ID" value="CAG6606834.1"/>
    <property type="molecule type" value="Transcribed_RNA"/>
</dbReference>
<dbReference type="InterPro" id="IPR036188">
    <property type="entry name" value="FAD/NAD-bd_sf"/>
</dbReference>
<dbReference type="AlphaFoldDB" id="A0A8D8PM69"/>
<dbReference type="PANTHER" id="PTHR11552">
    <property type="entry name" value="GLUCOSE-METHANOL-CHOLINE GMC OXIDOREDUCTASE"/>
    <property type="match status" value="1"/>
</dbReference>
<comment type="cofactor">
    <cofactor evidence="3">
        <name>FAD</name>
        <dbReference type="ChEBI" id="CHEBI:57692"/>
    </cofactor>
</comment>
<dbReference type="InterPro" id="IPR000172">
    <property type="entry name" value="GMC_OxRdtase_N"/>
</dbReference>
<dbReference type="EMBL" id="HBUF01574163">
    <property type="protein sequence ID" value="CAG6767681.1"/>
    <property type="molecule type" value="Transcribed_RNA"/>
</dbReference>
<dbReference type="Pfam" id="PF05199">
    <property type="entry name" value="GMC_oxred_C"/>
    <property type="match status" value="1"/>
</dbReference>
<feature type="domain" description="Glucose-methanol-choline oxidoreductase N-terminal" evidence="7">
    <location>
        <begin position="319"/>
        <end position="333"/>
    </location>
</feature>
<feature type="signal peptide" evidence="5">
    <location>
        <begin position="1"/>
        <end position="25"/>
    </location>
</feature>
<dbReference type="GO" id="GO:0050660">
    <property type="term" value="F:flavin adenine dinucleotide binding"/>
    <property type="evidence" value="ECO:0007669"/>
    <property type="project" value="InterPro"/>
</dbReference>
<evidence type="ECO:0000256" key="2">
    <source>
        <dbReference type="PIRSR" id="PIRSR000137-1"/>
    </source>
</evidence>
<feature type="domain" description="Glucose-methanol-choline oxidoreductase N-terminal" evidence="6">
    <location>
        <begin position="141"/>
        <end position="164"/>
    </location>
</feature>
<evidence type="ECO:0000256" key="1">
    <source>
        <dbReference type="ARBA" id="ARBA00010790"/>
    </source>
</evidence>
<feature type="active site" description="Proton donor" evidence="2">
    <location>
        <position position="634"/>
    </location>
</feature>
<dbReference type="PROSITE" id="PS00623">
    <property type="entry name" value="GMC_OXRED_1"/>
    <property type="match status" value="1"/>
</dbReference>
<sequence length="708" mass="78948">MFTKLRLSVLYVILYVLNTCHVSSDAPPAMELIQDFLKRVALRGVPYREEFLHGNKKISDSYDFIIVGAGIGGCVTANRLSEVPTWKVLLIEAGDEDRIYTDLVLISHYYQFTNYNWGFKTTPQANACRGLPNNQCLWPQGKGVGGSTIINGNIFTRGFPNDFNEWESLGNTGWGFDDVLKYFKKFEKINIPELNSDTVYHNTHGPVNIEYSPYKSKLSDLFLKSSKELGYTNIDYNNPNQKLGFSLVQSTIKNGRRMTASKAYLKPIIDRTNLHVIKNSRVVKILIDPISKQATGVELVKNGARRTILARKEVIVSAGAFNSPKLLMLSGIGPKEHLKDLGIPLVQDLRVGDNLMEHVAYSALTFGINSTFSVVTKRLLRQPIRTGVMWIAGQGELTSTGTDGLAWIKSKYNGYKQAGPEVGPVAGDSDPLFQGNDNRIRKRDGSVVSGASDDCINTFNKLRLCKFDNNVTLNEAGRRRRALVGGASDSADVEVMFIPASFATEGEAEISFLRKTMGVPDDIYKEVYRDVINKDSWSVWIITMYPESRGSVRLASKNPWAPPLINPNFFDREIDVLRIVEGIKFVIKMSETEPFQSIGSKLVDRPIPGCKHLPFGSDEYWVCCVKQLTMQTHHQCGTCKMGPSSDPTAVVDPRLRVYGIKGLRVIDASIMPVLPGGHTVAPTYMIGEKGSDLIKEDWLPDFKPRFGF</sequence>
<dbReference type="EMBL" id="HBUF01230702">
    <property type="protein sequence ID" value="CAG6673221.1"/>
    <property type="molecule type" value="Transcribed_RNA"/>
</dbReference>
<dbReference type="EMBL" id="HBUF01574162">
    <property type="protein sequence ID" value="CAG6767680.1"/>
    <property type="molecule type" value="Transcribed_RNA"/>
</dbReference>
<evidence type="ECO:0000259" key="7">
    <source>
        <dbReference type="PROSITE" id="PS00624"/>
    </source>
</evidence>
<dbReference type="SUPFAM" id="SSF54373">
    <property type="entry name" value="FAD-linked reductases, C-terminal domain"/>
    <property type="match status" value="1"/>
</dbReference>
<dbReference type="EMBL" id="HBUF01005157">
    <property type="protein sequence ID" value="CAG6606838.1"/>
    <property type="molecule type" value="Transcribed_RNA"/>
</dbReference>
<proteinExistence type="inferred from homology"/>
<dbReference type="PROSITE" id="PS00624">
    <property type="entry name" value="GMC_OXRED_2"/>
    <property type="match status" value="1"/>
</dbReference>
<name>A0A8D8PM69_9HEMI</name>
<dbReference type="Gene3D" id="3.30.560.10">
    <property type="entry name" value="Glucose Oxidase, domain 3"/>
    <property type="match status" value="1"/>
</dbReference>
<dbReference type="GO" id="GO:0016614">
    <property type="term" value="F:oxidoreductase activity, acting on CH-OH group of donors"/>
    <property type="evidence" value="ECO:0007669"/>
    <property type="project" value="InterPro"/>
</dbReference>
<keyword evidence="5" id="KW-0732">Signal</keyword>
<dbReference type="Gene3D" id="3.50.50.60">
    <property type="entry name" value="FAD/NAD(P)-binding domain"/>
    <property type="match status" value="2"/>
</dbReference>